<name>A0A2P2NEW9_RHIMU</name>
<organism evidence="1">
    <name type="scientific">Rhizophora mucronata</name>
    <name type="common">Asiatic mangrove</name>
    <dbReference type="NCBI Taxonomy" id="61149"/>
    <lineage>
        <taxon>Eukaryota</taxon>
        <taxon>Viridiplantae</taxon>
        <taxon>Streptophyta</taxon>
        <taxon>Embryophyta</taxon>
        <taxon>Tracheophyta</taxon>
        <taxon>Spermatophyta</taxon>
        <taxon>Magnoliopsida</taxon>
        <taxon>eudicotyledons</taxon>
        <taxon>Gunneridae</taxon>
        <taxon>Pentapetalae</taxon>
        <taxon>rosids</taxon>
        <taxon>fabids</taxon>
        <taxon>Malpighiales</taxon>
        <taxon>Rhizophoraceae</taxon>
        <taxon>Rhizophora</taxon>
    </lineage>
</organism>
<dbReference type="AlphaFoldDB" id="A0A2P2NEW9"/>
<accession>A0A2P2NEW9</accession>
<sequence>MSNIGKRKKENILFPFRPHIIF</sequence>
<evidence type="ECO:0000313" key="1">
    <source>
        <dbReference type="EMBL" id="MBX41036.1"/>
    </source>
</evidence>
<dbReference type="EMBL" id="GGEC01060552">
    <property type="protein sequence ID" value="MBX41036.1"/>
    <property type="molecule type" value="Transcribed_RNA"/>
</dbReference>
<protein>
    <submittedName>
        <fullName evidence="1">Uncharacterized protein</fullName>
    </submittedName>
</protein>
<proteinExistence type="predicted"/>
<reference evidence="1" key="1">
    <citation type="submission" date="2018-02" db="EMBL/GenBank/DDBJ databases">
        <title>Rhizophora mucronata_Transcriptome.</title>
        <authorList>
            <person name="Meera S.P."/>
            <person name="Sreeshan A."/>
            <person name="Augustine A."/>
        </authorList>
    </citation>
    <scope>NUCLEOTIDE SEQUENCE</scope>
    <source>
        <tissue evidence="1">Leaf</tissue>
    </source>
</reference>